<comment type="subcellular location">
    <subcellularLocation>
        <location evidence="1">Cell envelope</location>
    </subcellularLocation>
</comment>
<proteinExistence type="inferred from homology"/>
<feature type="coiled-coil region" evidence="6">
    <location>
        <begin position="160"/>
        <end position="194"/>
    </location>
</feature>
<feature type="signal peptide" evidence="7">
    <location>
        <begin position="1"/>
        <end position="25"/>
    </location>
</feature>
<dbReference type="GO" id="GO:0030001">
    <property type="term" value="P:metal ion transport"/>
    <property type="evidence" value="ECO:0007669"/>
    <property type="project" value="InterPro"/>
</dbReference>
<dbReference type="GO" id="GO:0007155">
    <property type="term" value="P:cell adhesion"/>
    <property type="evidence" value="ECO:0007669"/>
    <property type="project" value="InterPro"/>
</dbReference>
<reference evidence="8 9" key="1">
    <citation type="submission" date="2018-03" db="EMBL/GenBank/DDBJ databases">
        <title>Alkalicoccus saliphilus sp. nov., isolated from a mineral pool.</title>
        <authorList>
            <person name="Zhao B."/>
        </authorList>
    </citation>
    <scope>NUCLEOTIDE SEQUENCE [LARGE SCALE GENOMIC DNA]</scope>
    <source>
        <strain evidence="8 9">6AG</strain>
    </source>
</reference>
<protein>
    <submittedName>
        <fullName evidence="8">Metal ABC transporter substrate-binding protein</fullName>
    </submittedName>
</protein>
<dbReference type="AlphaFoldDB" id="A0A2T4UB51"/>
<evidence type="ECO:0000256" key="4">
    <source>
        <dbReference type="ARBA" id="ARBA00022729"/>
    </source>
</evidence>
<comment type="caution">
    <text evidence="8">The sequence shown here is derived from an EMBL/GenBank/DDBJ whole genome shotgun (WGS) entry which is preliminary data.</text>
</comment>
<dbReference type="PRINTS" id="PR00691">
    <property type="entry name" value="ADHESINB"/>
</dbReference>
<dbReference type="EMBL" id="PZJJ01000001">
    <property type="protein sequence ID" value="PTL40626.1"/>
    <property type="molecule type" value="Genomic_DNA"/>
</dbReference>
<dbReference type="PROSITE" id="PS51257">
    <property type="entry name" value="PROKAR_LIPOPROTEIN"/>
    <property type="match status" value="1"/>
</dbReference>
<keyword evidence="6" id="KW-0175">Coiled coil</keyword>
<dbReference type="Gene3D" id="3.40.50.1980">
    <property type="entry name" value="Nitrogenase molybdenum iron protein domain"/>
    <property type="match status" value="2"/>
</dbReference>
<dbReference type="InterPro" id="IPR006127">
    <property type="entry name" value="ZnuA-like"/>
</dbReference>
<accession>A0A2T4UB51</accession>
<organism evidence="8 9">
    <name type="scientific">Alkalicoccus saliphilus</name>
    <dbReference type="NCBI Taxonomy" id="200989"/>
    <lineage>
        <taxon>Bacteria</taxon>
        <taxon>Bacillati</taxon>
        <taxon>Bacillota</taxon>
        <taxon>Bacilli</taxon>
        <taxon>Bacillales</taxon>
        <taxon>Bacillaceae</taxon>
        <taxon>Alkalicoccus</taxon>
    </lineage>
</organism>
<sequence length="307" mass="34057">MKKIFVLSGLSLFLLSACGSNNEEAKGGNEGNIGEGLYVTASFSVLADMTEAVLGERGEVDYIVPIGEEPHEYEPVPSDFRKVNESDVFYTNGLNLEEWLERIMDNAADTEIIEISEGVEPIPLEGEEAPDPHAWLSPKNAEYYIDNITADLSERDPEGAEIFEENAENYKQEIEDLSAEIEEGTAEIEEDQRMIIVSENAFKYFAEDFGFDSDGIWEMNSHEEGTSGQINRIIDVIQEREVPAVFVESTVDPRYMETVADNSGVEIAGEVYTDAIGEEGSEAASYIDMMRHNAETFIEGLSGNEAE</sequence>
<comment type="similarity">
    <text evidence="5">Belongs to the bacterial solute-binding protein 9 family.</text>
</comment>
<evidence type="ECO:0000256" key="2">
    <source>
        <dbReference type="ARBA" id="ARBA00022448"/>
    </source>
</evidence>
<keyword evidence="4 7" id="KW-0732">Signal</keyword>
<evidence type="ECO:0000256" key="3">
    <source>
        <dbReference type="ARBA" id="ARBA00022723"/>
    </source>
</evidence>
<dbReference type="OrthoDB" id="9793396at2"/>
<dbReference type="InterPro" id="IPR050492">
    <property type="entry name" value="Bact_metal-bind_prot9"/>
</dbReference>
<dbReference type="CDD" id="cd01137">
    <property type="entry name" value="PsaA"/>
    <property type="match status" value="1"/>
</dbReference>
<keyword evidence="9" id="KW-1185">Reference proteome</keyword>
<dbReference type="PANTHER" id="PTHR42953">
    <property type="entry name" value="HIGH-AFFINITY ZINC UPTAKE SYSTEM PROTEIN ZNUA-RELATED"/>
    <property type="match status" value="1"/>
</dbReference>
<dbReference type="InterPro" id="IPR006128">
    <property type="entry name" value="Lipoprotein_PsaA-like"/>
</dbReference>
<evidence type="ECO:0000256" key="6">
    <source>
        <dbReference type="SAM" id="Coils"/>
    </source>
</evidence>
<dbReference type="Proteomes" id="UP000240509">
    <property type="component" value="Unassembled WGS sequence"/>
</dbReference>
<evidence type="ECO:0000256" key="5">
    <source>
        <dbReference type="RuleBase" id="RU003512"/>
    </source>
</evidence>
<dbReference type="SUPFAM" id="SSF53807">
    <property type="entry name" value="Helical backbone' metal receptor"/>
    <property type="match status" value="1"/>
</dbReference>
<feature type="chain" id="PRO_5015712890" evidence="7">
    <location>
        <begin position="26"/>
        <end position="307"/>
    </location>
</feature>
<evidence type="ECO:0000313" key="8">
    <source>
        <dbReference type="EMBL" id="PTL40626.1"/>
    </source>
</evidence>
<dbReference type="PRINTS" id="PR00690">
    <property type="entry name" value="ADHESNFAMILY"/>
</dbReference>
<dbReference type="InterPro" id="IPR006129">
    <property type="entry name" value="AdhesinB"/>
</dbReference>
<evidence type="ECO:0000256" key="1">
    <source>
        <dbReference type="ARBA" id="ARBA00004196"/>
    </source>
</evidence>
<dbReference type="GO" id="GO:0030313">
    <property type="term" value="C:cell envelope"/>
    <property type="evidence" value="ECO:0007669"/>
    <property type="project" value="UniProtKB-SubCell"/>
</dbReference>
<dbReference type="RefSeq" id="WP_107583261.1">
    <property type="nucleotide sequence ID" value="NZ_PZJJ01000001.1"/>
</dbReference>
<dbReference type="GO" id="GO:0046872">
    <property type="term" value="F:metal ion binding"/>
    <property type="evidence" value="ECO:0007669"/>
    <property type="project" value="UniProtKB-KW"/>
</dbReference>
<keyword evidence="2 5" id="KW-0813">Transport</keyword>
<name>A0A2T4UB51_9BACI</name>
<evidence type="ECO:0000256" key="7">
    <source>
        <dbReference type="SAM" id="SignalP"/>
    </source>
</evidence>
<keyword evidence="3" id="KW-0479">Metal-binding</keyword>
<dbReference type="PANTHER" id="PTHR42953:SF1">
    <property type="entry name" value="METAL-BINDING PROTEIN HI_0362-RELATED"/>
    <property type="match status" value="1"/>
</dbReference>
<gene>
    <name evidence="8" type="ORF">C6Y45_01405</name>
</gene>
<evidence type="ECO:0000313" key="9">
    <source>
        <dbReference type="Proteomes" id="UP000240509"/>
    </source>
</evidence>
<dbReference type="Pfam" id="PF01297">
    <property type="entry name" value="ZnuA"/>
    <property type="match status" value="1"/>
</dbReference>